<reference evidence="3" key="2">
    <citation type="submission" date="2020-09" db="EMBL/GenBank/DDBJ databases">
        <title>Reference genome assembly for Australian Ascochyta lentis isolate Al4.</title>
        <authorList>
            <person name="Lee R.C."/>
            <person name="Farfan-Caceres L.M."/>
            <person name="Debler J.W."/>
            <person name="Williams A.H."/>
            <person name="Henares B.M."/>
        </authorList>
    </citation>
    <scope>NUCLEOTIDE SEQUENCE</scope>
    <source>
        <strain evidence="3">Al4</strain>
    </source>
</reference>
<dbReference type="InterPro" id="IPR056632">
    <property type="entry name" value="DUF7730"/>
</dbReference>
<dbReference type="PANTHER" id="PTHR38790">
    <property type="entry name" value="2EXR DOMAIN-CONTAINING PROTEIN-RELATED"/>
    <property type="match status" value="1"/>
</dbReference>
<keyword evidence="4" id="KW-1185">Reference proteome</keyword>
<dbReference type="Proteomes" id="UP000651452">
    <property type="component" value="Unassembled WGS sequence"/>
</dbReference>
<evidence type="ECO:0000313" key="4">
    <source>
        <dbReference type="Proteomes" id="UP000651452"/>
    </source>
</evidence>
<gene>
    <name evidence="3" type="ORF">EKO04_002325</name>
</gene>
<dbReference type="OrthoDB" id="5413827at2759"/>
<evidence type="ECO:0000259" key="2">
    <source>
        <dbReference type="Pfam" id="PF24864"/>
    </source>
</evidence>
<feature type="domain" description="DUF7730" evidence="2">
    <location>
        <begin position="68"/>
        <end position="174"/>
    </location>
</feature>
<feature type="region of interest" description="Disordered" evidence="1">
    <location>
        <begin position="1"/>
        <end position="42"/>
    </location>
</feature>
<protein>
    <recommendedName>
        <fullName evidence="2">DUF7730 domain-containing protein</fullName>
    </recommendedName>
</protein>
<sequence length="248" mass="28712">MAPALRKSTRDKTEASAEAASRAGFVRRSGTPRATRAPVPRNKRYARTKGLVSLEKTKGLQHITIANANSPLLRLPPEIRNIIFEHATRKPLRVELYFIRLSRCSISGYSSHSHKTLPRHIGLKLPQVCRQVYAETAILVYRVNRFSFVTKQSLTKWLSKRLPAQREAIEHLELFEGNIEDIDKGKTVFQELKETSCPNLRSLTQDKATMNKVRLRQQRAMWRWERGDDGFISGDDEETWVEMMYDWF</sequence>
<reference evidence="3" key="1">
    <citation type="submission" date="2018-12" db="EMBL/GenBank/DDBJ databases">
        <authorList>
            <person name="Syme R.A."/>
            <person name="Farfan-Caceres L."/>
            <person name="Lichtenzveig J."/>
        </authorList>
    </citation>
    <scope>NUCLEOTIDE SEQUENCE</scope>
    <source>
        <strain evidence="3">Al4</strain>
    </source>
</reference>
<dbReference type="AlphaFoldDB" id="A0A8H7MLK7"/>
<organism evidence="3 4">
    <name type="scientific">Ascochyta lentis</name>
    <dbReference type="NCBI Taxonomy" id="205686"/>
    <lineage>
        <taxon>Eukaryota</taxon>
        <taxon>Fungi</taxon>
        <taxon>Dikarya</taxon>
        <taxon>Ascomycota</taxon>
        <taxon>Pezizomycotina</taxon>
        <taxon>Dothideomycetes</taxon>
        <taxon>Pleosporomycetidae</taxon>
        <taxon>Pleosporales</taxon>
        <taxon>Pleosporineae</taxon>
        <taxon>Didymellaceae</taxon>
        <taxon>Ascochyta</taxon>
    </lineage>
</organism>
<proteinExistence type="predicted"/>
<dbReference type="Pfam" id="PF24864">
    <property type="entry name" value="DUF7730"/>
    <property type="match status" value="1"/>
</dbReference>
<accession>A0A8H7MLK7</accession>
<dbReference type="EMBL" id="RZGK01000004">
    <property type="protein sequence ID" value="KAF9699565.1"/>
    <property type="molecule type" value="Genomic_DNA"/>
</dbReference>
<name>A0A8H7MLK7_9PLEO</name>
<comment type="caution">
    <text evidence="3">The sequence shown here is derived from an EMBL/GenBank/DDBJ whole genome shotgun (WGS) entry which is preliminary data.</text>
</comment>
<dbReference type="PANTHER" id="PTHR38790:SF4">
    <property type="entry name" value="2EXR DOMAIN-CONTAINING PROTEIN"/>
    <property type="match status" value="1"/>
</dbReference>
<evidence type="ECO:0000256" key="1">
    <source>
        <dbReference type="SAM" id="MobiDB-lite"/>
    </source>
</evidence>
<evidence type="ECO:0000313" key="3">
    <source>
        <dbReference type="EMBL" id="KAF9699565.1"/>
    </source>
</evidence>